<dbReference type="KEGG" id="yrh:AABB31_07750"/>
<gene>
    <name evidence="2" type="ORF">AABB31_07750</name>
</gene>
<dbReference type="PANTHER" id="PTHR31005:SF8">
    <property type="entry name" value="DUF4139 DOMAIN-CONTAINING PROTEIN"/>
    <property type="match status" value="1"/>
</dbReference>
<protein>
    <submittedName>
        <fullName evidence="2">DUF4139 domain-containing protein</fullName>
    </submittedName>
</protein>
<dbReference type="EMBL" id="CP151767">
    <property type="protein sequence ID" value="WZU68759.2"/>
    <property type="molecule type" value="Genomic_DNA"/>
</dbReference>
<dbReference type="Pfam" id="PF13598">
    <property type="entry name" value="DUF4139"/>
    <property type="match status" value="1"/>
</dbReference>
<feature type="domain" description="DUF4139" evidence="1">
    <location>
        <begin position="27"/>
        <end position="251"/>
    </location>
</feature>
<evidence type="ECO:0000313" key="2">
    <source>
        <dbReference type="EMBL" id="WZU68759.2"/>
    </source>
</evidence>
<dbReference type="RefSeq" id="WP_373635764.1">
    <property type="nucleotide sequence ID" value="NZ_CP151767.2"/>
</dbReference>
<proteinExistence type="predicted"/>
<dbReference type="Proteomes" id="UP001470809">
    <property type="component" value="Chromosome"/>
</dbReference>
<dbReference type="PANTHER" id="PTHR31005">
    <property type="entry name" value="DUF4139 DOMAIN-CONTAINING PROTEIN"/>
    <property type="match status" value="1"/>
</dbReference>
<dbReference type="NCBIfam" id="TIGR02231">
    <property type="entry name" value="mucoidy inhibitor MuiA family protein"/>
    <property type="match status" value="1"/>
</dbReference>
<keyword evidence="3" id="KW-1185">Reference proteome</keyword>
<reference evidence="2" key="1">
    <citation type="submission" date="2024-08" db="EMBL/GenBank/DDBJ databases">
        <title>Phylogenomic analyses of a clade within the roseobacter group suggest taxonomic reassignments of species of the genera Aestuariivita, Citreicella, Loktanella, Nautella, Pelagibaca, Ruegeria, Thalassobius, Thiobacimonas and Tropicibacter, and the proposal o.</title>
        <authorList>
            <person name="Jeon C.O."/>
        </authorList>
    </citation>
    <scope>NUCLEOTIDE SEQUENCE</scope>
    <source>
        <strain evidence="2">SS1-5</strain>
    </source>
</reference>
<evidence type="ECO:0000259" key="1">
    <source>
        <dbReference type="Pfam" id="PF13598"/>
    </source>
</evidence>
<accession>A0AAN0NM42</accession>
<dbReference type="InterPro" id="IPR037291">
    <property type="entry name" value="DUF4139"/>
</dbReference>
<organism evidence="2 3">
    <name type="scientific">Yoonia rhodophyticola</name>
    <dbReference type="NCBI Taxonomy" id="3137370"/>
    <lineage>
        <taxon>Bacteria</taxon>
        <taxon>Pseudomonadati</taxon>
        <taxon>Pseudomonadota</taxon>
        <taxon>Alphaproteobacteria</taxon>
        <taxon>Rhodobacterales</taxon>
        <taxon>Paracoccaceae</taxon>
        <taxon>Yoonia</taxon>
    </lineage>
</organism>
<sequence length="256" mass="28284">MIISQEELERQNLQNFQAQTRGLSLEMAEEADMMAAPAVMAEAPAAMTADFSGATVTYRYPVKVDIRNGVDDLRLPLDTLRFDARVWAQAVPSRDQIAYRMVEFTNDGQEILLPGEALIFADGTMIGFSWLPLLAAGADTELGFGPLDGLRLTRRTPNRSEGDTGVFSSSNQLREAAVIEVENLTGQDWDVLLRDAIPFSEQDDLEVSFEATPNPARVAPDGKRGVLEWDLDVSAGATQTIQLDYTLRWPNGYVLR</sequence>
<evidence type="ECO:0000313" key="3">
    <source>
        <dbReference type="Proteomes" id="UP001470809"/>
    </source>
</evidence>
<name>A0AAN0NM42_9RHOB</name>
<dbReference type="AlphaFoldDB" id="A0AAN0NM42"/>
<dbReference type="InterPro" id="IPR011935">
    <property type="entry name" value="CHP02231"/>
</dbReference>